<dbReference type="HOGENOM" id="CLU_086382_0_0_5"/>
<evidence type="ECO:0000313" key="2">
    <source>
        <dbReference type="EMBL" id="EAS48436.1"/>
    </source>
</evidence>
<organism evidence="2 3">
    <name type="scientific">Aurantimonas manganoxydans (strain ATCC BAA-1229 / DSM 21871 / SI85-9A1)</name>
    <dbReference type="NCBI Taxonomy" id="287752"/>
    <lineage>
        <taxon>Bacteria</taxon>
        <taxon>Pseudomonadati</taxon>
        <taxon>Pseudomonadota</taxon>
        <taxon>Alphaproteobacteria</taxon>
        <taxon>Hyphomicrobiales</taxon>
        <taxon>Aurantimonadaceae</taxon>
        <taxon>Aurantimonas</taxon>
    </lineage>
</organism>
<dbReference type="AlphaFoldDB" id="Q1YE22"/>
<proteinExistence type="predicted"/>
<keyword evidence="3" id="KW-1185">Reference proteome</keyword>
<dbReference type="Gene3D" id="3.10.310.50">
    <property type="match status" value="1"/>
</dbReference>
<keyword evidence="1" id="KW-0472">Membrane</keyword>
<dbReference type="EMBL" id="AAPJ01000010">
    <property type="protein sequence ID" value="EAS48436.1"/>
    <property type="molecule type" value="Genomic_DNA"/>
</dbReference>
<evidence type="ECO:0000256" key="1">
    <source>
        <dbReference type="SAM" id="Phobius"/>
    </source>
</evidence>
<dbReference type="BioCyc" id="AURANTIMONAS:SI859A1_03596-MONOMER"/>
<keyword evidence="1" id="KW-1133">Transmembrane helix</keyword>
<feature type="transmembrane region" description="Helical" evidence="1">
    <location>
        <begin position="44"/>
        <end position="68"/>
    </location>
</feature>
<comment type="caution">
    <text evidence="2">The sequence shown here is derived from an EMBL/GenBank/DDBJ whole genome shotgun (WGS) entry which is preliminary data.</text>
</comment>
<protein>
    <recommendedName>
        <fullName evidence="4">TPM domain-containing protein</fullName>
    </recommendedName>
</protein>
<feature type="transmembrane region" description="Helical" evidence="1">
    <location>
        <begin position="74"/>
        <end position="95"/>
    </location>
</feature>
<gene>
    <name evidence="2" type="ORF">SI859A1_03596</name>
</gene>
<evidence type="ECO:0008006" key="4">
    <source>
        <dbReference type="Google" id="ProtNLM"/>
    </source>
</evidence>
<keyword evidence="1" id="KW-0812">Transmembrane</keyword>
<dbReference type="Proteomes" id="UP000000321">
    <property type="component" value="Unassembled WGS sequence"/>
</dbReference>
<reference evidence="2 3" key="1">
    <citation type="journal article" date="2008" name="Appl. Environ. Microbiol.">
        <title>Genomic insights into Mn(II) oxidation by the marine alphaproteobacterium Aurantimonas sp. strain SI85-9A1.</title>
        <authorList>
            <person name="Dick G.J."/>
            <person name="Podell S."/>
            <person name="Johnson H.A."/>
            <person name="Rivera-Espinoza Y."/>
            <person name="Bernier-Latmani R."/>
            <person name="McCarthy J.K."/>
            <person name="Torpey J.W."/>
            <person name="Clement B.G."/>
            <person name="Gaasterland T."/>
            <person name="Tebo B.M."/>
        </authorList>
    </citation>
    <scope>NUCLEOTIDE SEQUENCE [LARGE SCALE GENOMIC DNA]</scope>
    <source>
        <strain evidence="2 3">SI85-9A1</strain>
    </source>
</reference>
<accession>Q1YE22</accession>
<sequence length="214" mass="22673">MTMARLTFTEADHARIASAIREAEIATTGEIYAVFARASDGYHFVSATAALAIALLVAGVTLLLAPLFDVTVSAAALFGGQIVIVLAMLATFALSRNLRMAFVPRAIAERRAHRSALQQFFAHNLHTTAGRTGILIFVSEAERFAEIVADDAIAAKVPQESWDAIVADLVTAAAGDRLADGYVAAAHAAGAILTAHFPGDHRNPNEIPDRLVEI</sequence>
<name>Q1YE22_AURMS</name>
<evidence type="ECO:0000313" key="3">
    <source>
        <dbReference type="Proteomes" id="UP000000321"/>
    </source>
</evidence>